<accession>A0ACB9ZNB5</accession>
<gene>
    <name evidence="1" type="ORF">M9H77_35196</name>
</gene>
<dbReference type="EMBL" id="CM044708">
    <property type="protein sequence ID" value="KAI5649191.1"/>
    <property type="molecule type" value="Genomic_DNA"/>
</dbReference>
<proteinExistence type="predicted"/>
<keyword evidence="2" id="KW-1185">Reference proteome</keyword>
<protein>
    <submittedName>
        <fullName evidence="1">Uncharacterized protein</fullName>
    </submittedName>
</protein>
<organism evidence="1 2">
    <name type="scientific">Catharanthus roseus</name>
    <name type="common">Madagascar periwinkle</name>
    <name type="synonym">Vinca rosea</name>
    <dbReference type="NCBI Taxonomy" id="4058"/>
    <lineage>
        <taxon>Eukaryota</taxon>
        <taxon>Viridiplantae</taxon>
        <taxon>Streptophyta</taxon>
        <taxon>Embryophyta</taxon>
        <taxon>Tracheophyta</taxon>
        <taxon>Spermatophyta</taxon>
        <taxon>Magnoliopsida</taxon>
        <taxon>eudicotyledons</taxon>
        <taxon>Gunneridae</taxon>
        <taxon>Pentapetalae</taxon>
        <taxon>asterids</taxon>
        <taxon>lamiids</taxon>
        <taxon>Gentianales</taxon>
        <taxon>Apocynaceae</taxon>
        <taxon>Rauvolfioideae</taxon>
        <taxon>Vinceae</taxon>
        <taxon>Catharanthinae</taxon>
        <taxon>Catharanthus</taxon>
    </lineage>
</organism>
<sequence length="209" mass="21513">MASQNLIPILAITLVLLFVPSTLGQFTMPCTTSMLTSFTPCMNFITNSSLNGTSPSAECCNVLKSFTSNGTDCLCLIVTGSVPFRIPINRTLAINLPQACNMPGVPLQCKATGAPVPAPGPIANGPSMSPASSPSPSTVPLPISPSEAPQGDETPTLTPPSPTGNSGSPPSSNSGNRQAVNPSAASTQSFSPFILLVFIGAISFNFFFY</sequence>
<evidence type="ECO:0000313" key="2">
    <source>
        <dbReference type="Proteomes" id="UP001060085"/>
    </source>
</evidence>
<dbReference type="Proteomes" id="UP001060085">
    <property type="component" value="Linkage Group LG08"/>
</dbReference>
<evidence type="ECO:0000313" key="1">
    <source>
        <dbReference type="EMBL" id="KAI5649191.1"/>
    </source>
</evidence>
<comment type="caution">
    <text evidence="1">The sequence shown here is derived from an EMBL/GenBank/DDBJ whole genome shotgun (WGS) entry which is preliminary data.</text>
</comment>
<reference evidence="2" key="1">
    <citation type="journal article" date="2023" name="Nat. Plants">
        <title>Single-cell RNA sequencing provides a high-resolution roadmap for understanding the multicellular compartmentation of specialized metabolism.</title>
        <authorList>
            <person name="Sun S."/>
            <person name="Shen X."/>
            <person name="Li Y."/>
            <person name="Li Y."/>
            <person name="Wang S."/>
            <person name="Li R."/>
            <person name="Zhang H."/>
            <person name="Shen G."/>
            <person name="Guo B."/>
            <person name="Wei J."/>
            <person name="Xu J."/>
            <person name="St-Pierre B."/>
            <person name="Chen S."/>
            <person name="Sun C."/>
        </authorList>
    </citation>
    <scope>NUCLEOTIDE SEQUENCE [LARGE SCALE GENOMIC DNA]</scope>
</reference>
<name>A0ACB9ZNB5_CATRO</name>